<dbReference type="Proteomes" id="UP001201985">
    <property type="component" value="Unassembled WGS sequence"/>
</dbReference>
<evidence type="ECO:0000313" key="1">
    <source>
        <dbReference type="EMBL" id="MCI0756837.1"/>
    </source>
</evidence>
<proteinExistence type="predicted"/>
<dbReference type="RefSeq" id="WP_202910477.1">
    <property type="nucleotide sequence ID" value="NZ_JALBUU010000125.1"/>
</dbReference>
<organism evidence="1 2">
    <name type="scientific">Teichococcus vastitatis</name>
    <dbReference type="NCBI Taxonomy" id="2307076"/>
    <lineage>
        <taxon>Bacteria</taxon>
        <taxon>Pseudomonadati</taxon>
        <taxon>Pseudomonadota</taxon>
        <taxon>Alphaproteobacteria</taxon>
        <taxon>Acetobacterales</taxon>
        <taxon>Roseomonadaceae</taxon>
        <taxon>Roseomonas</taxon>
    </lineage>
</organism>
<comment type="caution">
    <text evidence="1">The sequence shown here is derived from an EMBL/GenBank/DDBJ whole genome shotgun (WGS) entry which is preliminary data.</text>
</comment>
<evidence type="ECO:0000313" key="2">
    <source>
        <dbReference type="Proteomes" id="UP001201985"/>
    </source>
</evidence>
<accession>A0ABS9WC12</accession>
<keyword evidence="2" id="KW-1185">Reference proteome</keyword>
<evidence type="ECO:0008006" key="3">
    <source>
        <dbReference type="Google" id="ProtNLM"/>
    </source>
</evidence>
<dbReference type="EMBL" id="JALBUU010000125">
    <property type="protein sequence ID" value="MCI0756837.1"/>
    <property type="molecule type" value="Genomic_DNA"/>
</dbReference>
<name>A0ABS9WC12_9PROT</name>
<gene>
    <name evidence="1" type="ORF">MON41_24690</name>
</gene>
<protein>
    <recommendedName>
        <fullName evidence="3">DUF2892 domain-containing protein</fullName>
    </recommendedName>
</protein>
<reference evidence="1 2" key="1">
    <citation type="submission" date="2022-03" db="EMBL/GenBank/DDBJ databases">
        <title>Complete genome analysis of Roseomonas KG 17.1 : a prolific producer of plant growth promoters.</title>
        <authorList>
            <person name="Saadouli I."/>
            <person name="Najjari A."/>
            <person name="Mosbah A."/>
            <person name="Ouzari H.I."/>
        </authorList>
    </citation>
    <scope>NUCLEOTIDE SEQUENCE [LARGE SCALE GENOMIC DNA]</scope>
    <source>
        <strain evidence="1 2">KG17-1</strain>
    </source>
</reference>
<sequence length="86" mass="8715">MSSSNTDLQTTPPNWPATQEAGELSLPERAGYVAAGLVLAAAAARPRPNPVLTALALGAGAYLAWRGAQGTCPMKAALVRQGVLSA</sequence>